<dbReference type="Proteomes" id="UP001501116">
    <property type="component" value="Unassembled WGS sequence"/>
</dbReference>
<evidence type="ECO:0000313" key="2">
    <source>
        <dbReference type="EMBL" id="GAA1982893.1"/>
    </source>
</evidence>
<sequence>MIVSVALGSWTATFRAITLMATPLAIVLIATMLGIQITVGDLRIGTTR</sequence>
<keyword evidence="1" id="KW-1133">Transmembrane helix</keyword>
<proteinExistence type="predicted"/>
<name>A0ABP5DMJ8_9PSEU</name>
<evidence type="ECO:0000256" key="1">
    <source>
        <dbReference type="SAM" id="Phobius"/>
    </source>
</evidence>
<gene>
    <name evidence="2" type="ORF">GCM10009754_69880</name>
</gene>
<keyword evidence="1" id="KW-0472">Membrane</keyword>
<protein>
    <recommendedName>
        <fullName evidence="4">ABC transporter permease</fullName>
    </recommendedName>
</protein>
<comment type="caution">
    <text evidence="2">The sequence shown here is derived from an EMBL/GenBank/DDBJ whole genome shotgun (WGS) entry which is preliminary data.</text>
</comment>
<organism evidence="2 3">
    <name type="scientific">Amycolatopsis minnesotensis</name>
    <dbReference type="NCBI Taxonomy" id="337894"/>
    <lineage>
        <taxon>Bacteria</taxon>
        <taxon>Bacillati</taxon>
        <taxon>Actinomycetota</taxon>
        <taxon>Actinomycetes</taxon>
        <taxon>Pseudonocardiales</taxon>
        <taxon>Pseudonocardiaceae</taxon>
        <taxon>Amycolatopsis</taxon>
    </lineage>
</organism>
<keyword evidence="3" id="KW-1185">Reference proteome</keyword>
<keyword evidence="1" id="KW-0812">Transmembrane</keyword>
<reference evidence="3" key="1">
    <citation type="journal article" date="2019" name="Int. J. Syst. Evol. Microbiol.">
        <title>The Global Catalogue of Microorganisms (GCM) 10K type strain sequencing project: providing services to taxonomists for standard genome sequencing and annotation.</title>
        <authorList>
            <consortium name="The Broad Institute Genomics Platform"/>
            <consortium name="The Broad Institute Genome Sequencing Center for Infectious Disease"/>
            <person name="Wu L."/>
            <person name="Ma J."/>
        </authorList>
    </citation>
    <scope>NUCLEOTIDE SEQUENCE [LARGE SCALE GENOMIC DNA]</scope>
    <source>
        <strain evidence="3">JCM 14545</strain>
    </source>
</reference>
<dbReference type="EMBL" id="BAAANN010000038">
    <property type="protein sequence ID" value="GAA1982893.1"/>
    <property type="molecule type" value="Genomic_DNA"/>
</dbReference>
<evidence type="ECO:0000313" key="3">
    <source>
        <dbReference type="Proteomes" id="UP001501116"/>
    </source>
</evidence>
<feature type="transmembrane region" description="Helical" evidence="1">
    <location>
        <begin position="12"/>
        <end position="35"/>
    </location>
</feature>
<evidence type="ECO:0008006" key="4">
    <source>
        <dbReference type="Google" id="ProtNLM"/>
    </source>
</evidence>
<accession>A0ABP5DMJ8</accession>